<dbReference type="AlphaFoldDB" id="A0A915IGF7"/>
<feature type="coiled-coil region" evidence="1">
    <location>
        <begin position="60"/>
        <end position="106"/>
    </location>
</feature>
<protein>
    <submittedName>
        <fullName evidence="3">Uncharacterized protein</fullName>
    </submittedName>
</protein>
<keyword evidence="2" id="KW-1185">Reference proteome</keyword>
<sequence length="107" mass="12781">MDLEVKARKEIERMKEGYIRNAATLANLESVQQTVDKSMNAVNLDRAKATLQEQEILDQLMHEQAEQILLEEKFRELEQQNAKKIMDEVKKQMQELLKKRKRNQRKR</sequence>
<accession>A0A915IGF7</accession>
<keyword evidence="1" id="KW-0175">Coiled coil</keyword>
<dbReference type="Proteomes" id="UP000887565">
    <property type="component" value="Unplaced"/>
</dbReference>
<name>A0A915IGF7_ROMCU</name>
<evidence type="ECO:0000256" key="1">
    <source>
        <dbReference type="SAM" id="Coils"/>
    </source>
</evidence>
<proteinExistence type="predicted"/>
<evidence type="ECO:0000313" key="2">
    <source>
        <dbReference type="Proteomes" id="UP000887565"/>
    </source>
</evidence>
<organism evidence="2 3">
    <name type="scientific">Romanomermis culicivorax</name>
    <name type="common">Nematode worm</name>
    <dbReference type="NCBI Taxonomy" id="13658"/>
    <lineage>
        <taxon>Eukaryota</taxon>
        <taxon>Metazoa</taxon>
        <taxon>Ecdysozoa</taxon>
        <taxon>Nematoda</taxon>
        <taxon>Enoplea</taxon>
        <taxon>Dorylaimia</taxon>
        <taxon>Mermithida</taxon>
        <taxon>Mermithoidea</taxon>
        <taxon>Mermithidae</taxon>
        <taxon>Romanomermis</taxon>
    </lineage>
</organism>
<evidence type="ECO:0000313" key="3">
    <source>
        <dbReference type="WBParaSite" id="nRc.2.0.1.t12356-RA"/>
    </source>
</evidence>
<dbReference type="WBParaSite" id="nRc.2.0.1.t12356-RA">
    <property type="protein sequence ID" value="nRc.2.0.1.t12356-RA"/>
    <property type="gene ID" value="nRc.2.0.1.g12356"/>
</dbReference>
<reference evidence="3" key="1">
    <citation type="submission" date="2022-11" db="UniProtKB">
        <authorList>
            <consortium name="WormBaseParasite"/>
        </authorList>
    </citation>
    <scope>IDENTIFICATION</scope>
</reference>